<dbReference type="HOGENOM" id="CLU_047036_3_0_1"/>
<dbReference type="EMBL" id="FN392319">
    <property type="protein sequence ID" value="CAY68210.1"/>
    <property type="molecule type" value="Genomic_DNA"/>
</dbReference>
<dbReference type="AlphaFoldDB" id="C4QY87"/>
<evidence type="ECO:0000256" key="5">
    <source>
        <dbReference type="SAM" id="Phobius"/>
    </source>
</evidence>
<dbReference type="GeneID" id="8197815"/>
<dbReference type="OMA" id="GPGLWYN"/>
<reference evidence="7 8" key="1">
    <citation type="journal article" date="2009" name="Nat. Biotechnol.">
        <title>Genome sequence of the recombinant protein production host Pichia pastoris.</title>
        <authorList>
            <person name="De Schutter K."/>
            <person name="Lin Y.C."/>
            <person name="Tiels P."/>
            <person name="Van Hecke A."/>
            <person name="Glinka S."/>
            <person name="Weber-Lehmann J."/>
            <person name="Rouze P."/>
            <person name="Van de Peer Y."/>
            <person name="Callewaert N."/>
        </authorList>
    </citation>
    <scope>NUCLEOTIDE SEQUENCE [LARGE SCALE GENOMIC DNA]</scope>
    <source>
        <strain evidence="8">GS115 / ATCC 20864</strain>
    </source>
</reference>
<sequence length="384" mass="44767">MDIALEILDTFVFDKVYAKLLPISLVQHLPDGYLKTLGHLTGANNTMESLFGIAPNVDQASKNHWLRTVNDSIALARPGERLVYGVNAPLHFFDETAYTYASILGRSNIIRQFTTLMILMILFGWGLYLSVASFSYYFVFDKAIFNHPRYLKNQMSLEIHQALTAIPTMVLLTVPWFLIELRGYSKLYFDVNESTGGWKAIIWQIPCFIMFTDCCIYFIHRWLHWPSVYKRLHKPHHKWIVCTPFASHAFHPVDGYAQSLPYHLYGMLFPLHKVSYLILFGLVNFWTVMIHDGEYLSRDPIVNGAACHTVHHLYFNYNYGQFTTLWDRLGGSYRMPDKELFDKNKKKDVKTWRSQVKQADSIREDLEGKEDFREYGTEEKLKST</sequence>
<comment type="subcellular location">
    <subcellularLocation>
        <location evidence="1">Membrane</location>
    </subcellularLocation>
</comment>
<dbReference type="GO" id="GO:0005788">
    <property type="term" value="C:endoplasmic reticulum lumen"/>
    <property type="evidence" value="ECO:0007669"/>
    <property type="project" value="EnsemblFungi"/>
</dbReference>
<gene>
    <name evidence="7" type="ordered locus">PAS_chr1-4_0367</name>
</gene>
<protein>
    <submittedName>
        <fullName evidence="7">C-5 sterol desaturase, catalyzes the introduction of a C-5(6) double bond into episterol</fullName>
    </submittedName>
</protein>
<evidence type="ECO:0000256" key="4">
    <source>
        <dbReference type="ARBA" id="ARBA00023136"/>
    </source>
</evidence>
<dbReference type="KEGG" id="ppa:PAS_chr1-4_0367"/>
<dbReference type="PANTHER" id="PTHR11863">
    <property type="entry name" value="STEROL DESATURASE"/>
    <property type="match status" value="1"/>
</dbReference>
<dbReference type="InterPro" id="IPR050307">
    <property type="entry name" value="Sterol_Desaturase_Related"/>
</dbReference>
<evidence type="ECO:0000313" key="7">
    <source>
        <dbReference type="EMBL" id="CAY68210.1"/>
    </source>
</evidence>
<dbReference type="InterPro" id="IPR006694">
    <property type="entry name" value="Fatty_acid_hydroxylase"/>
</dbReference>
<proteinExistence type="predicted"/>
<dbReference type="Pfam" id="PF04116">
    <property type="entry name" value="FA_hydroxylase"/>
    <property type="match status" value="1"/>
</dbReference>
<feature type="transmembrane region" description="Helical" evidence="5">
    <location>
        <begin position="274"/>
        <end position="291"/>
    </location>
</feature>
<evidence type="ECO:0000259" key="6">
    <source>
        <dbReference type="Pfam" id="PF04116"/>
    </source>
</evidence>
<keyword evidence="4 5" id="KW-0472">Membrane</keyword>
<evidence type="ECO:0000256" key="3">
    <source>
        <dbReference type="ARBA" id="ARBA00022989"/>
    </source>
</evidence>
<evidence type="ECO:0000256" key="2">
    <source>
        <dbReference type="ARBA" id="ARBA00022692"/>
    </source>
</evidence>
<feature type="transmembrane region" description="Helical" evidence="5">
    <location>
        <begin position="159"/>
        <end position="179"/>
    </location>
</feature>
<evidence type="ECO:0000313" key="8">
    <source>
        <dbReference type="Proteomes" id="UP000000314"/>
    </source>
</evidence>
<keyword evidence="2 5" id="KW-0812">Transmembrane</keyword>
<feature type="domain" description="Fatty acid hydroxylase" evidence="6">
    <location>
        <begin position="207"/>
        <end position="331"/>
    </location>
</feature>
<feature type="transmembrane region" description="Helical" evidence="5">
    <location>
        <begin position="116"/>
        <end position="139"/>
    </location>
</feature>
<dbReference type="RefSeq" id="XP_002490491.1">
    <property type="nucleotide sequence ID" value="XM_002490446.1"/>
</dbReference>
<dbReference type="GO" id="GO:0006696">
    <property type="term" value="P:ergosterol biosynthetic process"/>
    <property type="evidence" value="ECO:0007669"/>
    <property type="project" value="EnsemblFungi"/>
</dbReference>
<dbReference type="eggNOG" id="KOG0872">
    <property type="taxonomic scope" value="Eukaryota"/>
</dbReference>
<dbReference type="FunCoup" id="C4QY87">
    <property type="interactions" value="181"/>
</dbReference>
<dbReference type="STRING" id="644223.C4QY87"/>
<organism evidence="7 8">
    <name type="scientific">Komagataella phaffii (strain GS115 / ATCC 20864)</name>
    <name type="common">Yeast</name>
    <name type="synonym">Pichia pastoris</name>
    <dbReference type="NCBI Taxonomy" id="644223"/>
    <lineage>
        <taxon>Eukaryota</taxon>
        <taxon>Fungi</taxon>
        <taxon>Dikarya</taxon>
        <taxon>Ascomycota</taxon>
        <taxon>Saccharomycotina</taxon>
        <taxon>Pichiomycetes</taxon>
        <taxon>Pichiales</taxon>
        <taxon>Pichiaceae</taxon>
        <taxon>Komagataella</taxon>
    </lineage>
</organism>
<accession>C4QY87</accession>
<dbReference type="InParanoid" id="C4QY87"/>
<keyword evidence="3 5" id="KW-1133">Transmembrane helix</keyword>
<dbReference type="OrthoDB" id="6354873at2759"/>
<dbReference type="Proteomes" id="UP000000314">
    <property type="component" value="Chromosome 1"/>
</dbReference>
<keyword evidence="8" id="KW-1185">Reference proteome</keyword>
<dbReference type="GO" id="GO:0005506">
    <property type="term" value="F:iron ion binding"/>
    <property type="evidence" value="ECO:0007669"/>
    <property type="project" value="InterPro"/>
</dbReference>
<evidence type="ECO:0000256" key="1">
    <source>
        <dbReference type="ARBA" id="ARBA00004370"/>
    </source>
</evidence>
<feature type="transmembrane region" description="Helical" evidence="5">
    <location>
        <begin position="200"/>
        <end position="219"/>
    </location>
</feature>
<dbReference type="GO" id="GO:0000248">
    <property type="term" value="F:C-5 sterol desaturase activity"/>
    <property type="evidence" value="ECO:0007669"/>
    <property type="project" value="EnsemblFungi"/>
</dbReference>
<name>C4QY87_KOMPG</name>
<dbReference type="GO" id="GO:0016020">
    <property type="term" value="C:membrane"/>
    <property type="evidence" value="ECO:0007669"/>
    <property type="project" value="UniProtKB-SubCell"/>
</dbReference>